<dbReference type="FunFam" id="1.10.357.140:FF:000001">
    <property type="entry name" value="Protoheme IX farnesyltransferase"/>
    <property type="match status" value="1"/>
</dbReference>
<reference evidence="10 11" key="1">
    <citation type="journal article" date="2014" name="MBio">
        <title>Differential genome evolution between companion symbionts in an insect-bacterial symbiosis.</title>
        <authorList>
            <person name="Bennett G.M."/>
            <person name="McCutcheon J.P."/>
            <person name="MacDonald B.R."/>
            <person name="Romanovicz D."/>
            <person name="Moran N.A."/>
        </authorList>
    </citation>
    <scope>NUCLEOTIDE SEQUENCE [LARGE SCALE GENOMIC DNA]</scope>
    <source>
        <strain evidence="10 11">BGSS</strain>
    </source>
</reference>
<keyword evidence="4 9" id="KW-0812">Transmembrane</keyword>
<evidence type="ECO:0000256" key="6">
    <source>
        <dbReference type="ARBA" id="ARBA00023133"/>
    </source>
</evidence>
<comment type="pathway">
    <text evidence="9">Porphyrin-containing compound metabolism; heme O biosynthesis; heme O from protoheme: step 1/1.</text>
</comment>
<dbReference type="EC" id="2.5.1.141" evidence="9"/>
<dbReference type="InterPro" id="IPR006369">
    <property type="entry name" value="Protohaem_IX_farnesylTrfase"/>
</dbReference>
<evidence type="ECO:0000256" key="8">
    <source>
        <dbReference type="ARBA" id="ARBA00047690"/>
    </source>
</evidence>
<keyword evidence="7 9" id="KW-0472">Membrane</keyword>
<dbReference type="NCBIfam" id="TIGR01473">
    <property type="entry name" value="cyoE_ctaB"/>
    <property type="match status" value="1"/>
</dbReference>
<dbReference type="Gene3D" id="1.10.357.140">
    <property type="entry name" value="UbiA prenyltransferase"/>
    <property type="match status" value="1"/>
</dbReference>
<feature type="transmembrane region" description="Helical" evidence="9">
    <location>
        <begin position="304"/>
        <end position="322"/>
    </location>
</feature>
<name>A0A088MY12_9GAMM</name>
<dbReference type="eggNOG" id="COG0109">
    <property type="taxonomic scope" value="Bacteria"/>
</dbReference>
<dbReference type="GO" id="GO:0008495">
    <property type="term" value="F:protoheme IX farnesyltransferase activity"/>
    <property type="evidence" value="ECO:0007669"/>
    <property type="project" value="UniProtKB-UniRule"/>
</dbReference>
<evidence type="ECO:0000313" key="11">
    <source>
        <dbReference type="Proteomes" id="UP000067325"/>
    </source>
</evidence>
<sequence>MESNSILFYNVDYDNPYCRLFMDYVAFKLKLNELILHNKKIIQQYLEVIKPGIVLSNLISFIGGFLLASKGEINYLLLCTTMIGVSLVVASGCVFNNVIDRDIDRKMKRTQNRTLVTQLLSLKNCLIYGIILGMTGVILLYRSANLLAMWLAIIGFTVYVGFYSLYMKRRSIYGTMIGSFAGAVPPVIGYCAVSNQFDIGALILLLIFSIWQMPHSYAIAIFRLKDYQAASIPVFPIELGISVTKNHITWYIIGFMLTTLILYFSGYVTSYEYLIIMTLVNIWWLFVALQGYKSANNDQVWARKLFILSIIAITSLSVMMSVDRIFQH</sequence>
<keyword evidence="2 9" id="KW-1003">Cell membrane</keyword>
<feature type="transmembrane region" description="Helical" evidence="9">
    <location>
        <begin position="199"/>
        <end position="222"/>
    </location>
</feature>
<evidence type="ECO:0000256" key="5">
    <source>
        <dbReference type="ARBA" id="ARBA00022989"/>
    </source>
</evidence>
<dbReference type="GO" id="GO:0005886">
    <property type="term" value="C:plasma membrane"/>
    <property type="evidence" value="ECO:0007669"/>
    <property type="project" value="UniProtKB-SubCell"/>
</dbReference>
<feature type="transmembrane region" description="Helical" evidence="9">
    <location>
        <begin position="75"/>
        <end position="99"/>
    </location>
</feature>
<dbReference type="UniPathway" id="UPA00834">
    <property type="reaction ID" value="UER00712"/>
</dbReference>
<organism evidence="10 11">
    <name type="scientific">Candidatus Palibaumannia cicadellinicola</name>
    <dbReference type="NCBI Taxonomy" id="186490"/>
    <lineage>
        <taxon>Bacteria</taxon>
        <taxon>Pseudomonadati</taxon>
        <taxon>Pseudomonadota</taxon>
        <taxon>Gammaproteobacteria</taxon>
        <taxon>Candidatus Palibaumannia</taxon>
    </lineage>
</organism>
<evidence type="ECO:0000313" key="10">
    <source>
        <dbReference type="EMBL" id="AIN47187.1"/>
    </source>
</evidence>
<feature type="transmembrane region" description="Helical" evidence="9">
    <location>
        <begin position="48"/>
        <end position="69"/>
    </location>
</feature>
<dbReference type="InterPro" id="IPR044878">
    <property type="entry name" value="UbiA_sf"/>
</dbReference>
<accession>A0A088MY12</accession>
<comment type="catalytic activity">
    <reaction evidence="8 9">
        <text>heme b + (2E,6E)-farnesyl diphosphate + H2O = Fe(II)-heme o + diphosphate</text>
        <dbReference type="Rhea" id="RHEA:28070"/>
        <dbReference type="ChEBI" id="CHEBI:15377"/>
        <dbReference type="ChEBI" id="CHEBI:33019"/>
        <dbReference type="ChEBI" id="CHEBI:60344"/>
        <dbReference type="ChEBI" id="CHEBI:60530"/>
        <dbReference type="ChEBI" id="CHEBI:175763"/>
        <dbReference type="EC" id="2.5.1.141"/>
    </reaction>
</comment>
<feature type="transmembrane region" description="Helical" evidence="9">
    <location>
        <begin position="147"/>
        <end position="166"/>
    </location>
</feature>
<keyword evidence="5 9" id="KW-1133">Transmembrane helix</keyword>
<dbReference type="Proteomes" id="UP000067325">
    <property type="component" value="Chromosome"/>
</dbReference>
<feature type="transmembrane region" description="Helical" evidence="9">
    <location>
        <begin position="248"/>
        <end position="267"/>
    </location>
</feature>
<dbReference type="InterPro" id="IPR000537">
    <property type="entry name" value="UbiA_prenyltransferase"/>
</dbReference>
<comment type="function">
    <text evidence="9">Converts heme B (protoheme IX) to heme O by substitution of the vinyl group on carbon 2 of heme B porphyrin ring with a hydroxyethyl farnesyl side group.</text>
</comment>
<proteinExistence type="inferred from homology"/>
<comment type="subcellular location">
    <subcellularLocation>
        <location evidence="1 9">Cell membrane</location>
        <topology evidence="1 9">Multi-pass membrane protein</topology>
    </subcellularLocation>
</comment>
<dbReference type="GO" id="GO:0048034">
    <property type="term" value="P:heme O biosynthetic process"/>
    <property type="evidence" value="ECO:0007669"/>
    <property type="project" value="UniProtKB-UniRule"/>
</dbReference>
<dbReference type="NCBIfam" id="NF003348">
    <property type="entry name" value="PRK04375.1-1"/>
    <property type="match status" value="1"/>
</dbReference>
<feature type="transmembrane region" description="Helical" evidence="9">
    <location>
        <begin position="273"/>
        <end position="292"/>
    </location>
</feature>
<evidence type="ECO:0000256" key="7">
    <source>
        <dbReference type="ARBA" id="ARBA00023136"/>
    </source>
</evidence>
<dbReference type="Pfam" id="PF01040">
    <property type="entry name" value="UbiA"/>
    <property type="match status" value="1"/>
</dbReference>
<comment type="miscellaneous">
    <text evidence="9">Carbon 2 of the heme B porphyrin ring is defined according to the Fischer nomenclature.</text>
</comment>
<dbReference type="PANTHER" id="PTHR43448:SF2">
    <property type="entry name" value="PROTOHEME IX FARNESYLTRANSFERASE, MITOCHONDRIAL"/>
    <property type="match status" value="1"/>
</dbReference>
<comment type="similarity">
    <text evidence="9">Belongs to the UbiA prenyltransferase family. Protoheme IX farnesyltransferase subfamily.</text>
</comment>
<gene>
    <name evidence="9" type="primary">cyoE</name>
    <name evidence="10" type="ORF">IM45_621</name>
</gene>
<feature type="transmembrane region" description="Helical" evidence="9">
    <location>
        <begin position="173"/>
        <end position="193"/>
    </location>
</feature>
<evidence type="ECO:0000256" key="4">
    <source>
        <dbReference type="ARBA" id="ARBA00022692"/>
    </source>
</evidence>
<evidence type="ECO:0000256" key="2">
    <source>
        <dbReference type="ARBA" id="ARBA00022475"/>
    </source>
</evidence>
<dbReference type="KEGG" id="bcib:IM45_621"/>
<keyword evidence="6 9" id="KW-0350">Heme biosynthesis</keyword>
<feature type="transmembrane region" description="Helical" evidence="9">
    <location>
        <begin position="120"/>
        <end position="141"/>
    </location>
</feature>
<dbReference type="CDD" id="cd13957">
    <property type="entry name" value="PT_UbiA_Cox10"/>
    <property type="match status" value="1"/>
</dbReference>
<dbReference type="HAMAP" id="MF_00154">
    <property type="entry name" value="CyoE_CtaB"/>
    <property type="match status" value="1"/>
</dbReference>
<keyword evidence="3 9" id="KW-0808">Transferase</keyword>
<evidence type="ECO:0000256" key="3">
    <source>
        <dbReference type="ARBA" id="ARBA00022679"/>
    </source>
</evidence>
<dbReference type="PANTHER" id="PTHR43448">
    <property type="entry name" value="PROTOHEME IX FARNESYLTRANSFERASE, MITOCHONDRIAL"/>
    <property type="match status" value="1"/>
</dbReference>
<dbReference type="EMBL" id="CP008985">
    <property type="protein sequence ID" value="AIN47187.1"/>
    <property type="molecule type" value="Genomic_DNA"/>
</dbReference>
<evidence type="ECO:0000256" key="9">
    <source>
        <dbReference type="HAMAP-Rule" id="MF_00154"/>
    </source>
</evidence>
<evidence type="ECO:0000256" key="1">
    <source>
        <dbReference type="ARBA" id="ARBA00004651"/>
    </source>
</evidence>
<dbReference type="AlphaFoldDB" id="A0A088MY12"/>
<protein>
    <recommendedName>
        <fullName evidence="9">Protoheme IX farnesyltransferase</fullName>
        <ecNumber evidence="9">2.5.1.141</ecNumber>
    </recommendedName>
    <alternativeName>
        <fullName evidence="9">Heme B farnesyltransferase</fullName>
    </alternativeName>
    <alternativeName>
        <fullName evidence="9">Heme O synthase</fullName>
    </alternativeName>
</protein>